<dbReference type="RefSeq" id="WP_129237398.1">
    <property type="nucleotide sequence ID" value="NZ_CP035464.1"/>
</dbReference>
<organism evidence="2 3">
    <name type="scientific">Bifidobacterium pullorum subsp. gallinarum</name>
    <dbReference type="NCBI Taxonomy" id="78344"/>
    <lineage>
        <taxon>Bacteria</taxon>
        <taxon>Bacillati</taxon>
        <taxon>Actinomycetota</taxon>
        <taxon>Actinomycetes</taxon>
        <taxon>Bifidobacteriales</taxon>
        <taxon>Bifidobacteriaceae</taxon>
        <taxon>Bifidobacterium</taxon>
    </lineage>
</organism>
<protein>
    <submittedName>
        <fullName evidence="2">Uncharacterized protein</fullName>
    </submittedName>
</protein>
<name>A0A4P6DU30_9BIFI</name>
<reference evidence="2 3" key="1">
    <citation type="submission" date="2019-01" db="EMBL/GenBank/DDBJ databases">
        <title>Complete genome sequence of Bifidobacterium gallinarum CACC 514.</title>
        <authorList>
            <person name="Jung M."/>
        </authorList>
    </citation>
    <scope>NUCLEOTIDE SEQUENCE [LARGE SCALE GENOMIC DNA]</scope>
    <source>
        <strain evidence="2 3">CACC 514</strain>
    </source>
</reference>
<dbReference type="Proteomes" id="UP000293589">
    <property type="component" value="Chromosome"/>
</dbReference>
<sequence length="65" mass="6820">MAVIAGLAGLVVLLLDVLFPVPFPLSAVIAVVAVVAVAVVVIWCRRNYVAAMDFAVWSLEAGHES</sequence>
<dbReference type="EMBL" id="CP035464">
    <property type="protein sequence ID" value="QAY32975.1"/>
    <property type="molecule type" value="Genomic_DNA"/>
</dbReference>
<keyword evidence="1" id="KW-0812">Transmembrane</keyword>
<accession>A0A4P6DU30</accession>
<proteinExistence type="predicted"/>
<dbReference type="KEGG" id="bgx:ESN35_05840"/>
<feature type="transmembrane region" description="Helical" evidence="1">
    <location>
        <begin position="24"/>
        <end position="44"/>
    </location>
</feature>
<keyword evidence="1" id="KW-1133">Transmembrane helix</keyword>
<evidence type="ECO:0000256" key="1">
    <source>
        <dbReference type="SAM" id="Phobius"/>
    </source>
</evidence>
<evidence type="ECO:0000313" key="2">
    <source>
        <dbReference type="EMBL" id="QAY32975.1"/>
    </source>
</evidence>
<gene>
    <name evidence="2" type="ORF">ESN35_05840</name>
</gene>
<evidence type="ECO:0000313" key="3">
    <source>
        <dbReference type="Proteomes" id="UP000293589"/>
    </source>
</evidence>
<dbReference type="AlphaFoldDB" id="A0A4P6DU30"/>
<keyword evidence="1" id="KW-0472">Membrane</keyword>